<organism evidence="2 4">
    <name type="scientific">Enterococcus faecium</name>
    <name type="common">Streptococcus faecium</name>
    <dbReference type="NCBI Taxonomy" id="1352"/>
    <lineage>
        <taxon>Bacteria</taxon>
        <taxon>Bacillati</taxon>
        <taxon>Bacillota</taxon>
        <taxon>Bacilli</taxon>
        <taxon>Lactobacillales</taxon>
        <taxon>Enterococcaceae</taxon>
        <taxon>Enterococcus</taxon>
    </lineage>
</organism>
<dbReference type="Proteomes" id="UP000448762">
    <property type="component" value="Unassembled WGS sequence"/>
</dbReference>
<dbReference type="EMBL" id="QOVC01000001">
    <property type="protein sequence ID" value="KAA0692732.1"/>
    <property type="molecule type" value="Genomic_DNA"/>
</dbReference>
<name>A0A133MT83_ENTFC</name>
<accession>A0A133MT83</accession>
<dbReference type="AlphaFoldDB" id="A0A133MT83"/>
<gene>
    <name evidence="1" type="ORF">D9Z05_06050</name>
    <name evidence="2" type="ORF">DTX73_00405</name>
</gene>
<reference evidence="2 4" key="1">
    <citation type="submission" date="2018-07" db="EMBL/GenBank/DDBJ databases">
        <title>High quality draft genome sequencing of Enterococcus faecium exhibiting probiotic potential isolated from mucus of freshwater fish.</title>
        <authorList>
            <person name="El-Jeni R."/>
            <person name="Ghedira K."/>
            <person name="Abdelhak S."/>
            <person name="El-Bour M."/>
            <person name="Bouhaouala-Zahar B."/>
        </authorList>
    </citation>
    <scope>NUCLEOTIDE SEQUENCE [LARGE SCALE GENOMIC DNA]</scope>
    <source>
        <strain evidence="2 4">R.A73</strain>
    </source>
</reference>
<evidence type="ECO:0000313" key="3">
    <source>
        <dbReference type="Proteomes" id="UP000275747"/>
    </source>
</evidence>
<dbReference type="EMBL" id="CP033041">
    <property type="protein sequence ID" value="AYM72846.1"/>
    <property type="molecule type" value="Genomic_DNA"/>
</dbReference>
<proteinExistence type="predicted"/>
<evidence type="ECO:0000313" key="2">
    <source>
        <dbReference type="EMBL" id="KAA0692732.1"/>
    </source>
</evidence>
<sequence length="69" mass="8336">MNTNLSKIAKVIRIQFCKFSRFHKKSLQTDVRIVPSIDIKKSTVNHFCETFFNFLIVNFVFQKNNNWFY</sequence>
<protein>
    <submittedName>
        <fullName evidence="2">Uncharacterized protein</fullName>
    </submittedName>
</protein>
<reference evidence="1 3" key="2">
    <citation type="submission" date="2018-10" db="EMBL/GenBank/DDBJ databases">
        <title>Escaping from acidified nitrite in gastric host defense: Transcriptomic basis for resistance to free nitrous acid in Enterococcus faecalis.</title>
        <authorList>
            <person name="Yu Z."/>
            <person name="Shi D."/>
            <person name="Liu W."/>
            <person name="Meng F."/>
        </authorList>
    </citation>
    <scope>NUCLEOTIDE SEQUENCE [LARGE SCALE GENOMIC DNA]</scope>
    <source>
        <strain evidence="1 3">JE1</strain>
    </source>
</reference>
<dbReference type="Proteomes" id="UP000275747">
    <property type="component" value="Chromosome"/>
</dbReference>
<evidence type="ECO:0000313" key="4">
    <source>
        <dbReference type="Proteomes" id="UP000448762"/>
    </source>
</evidence>
<evidence type="ECO:0000313" key="1">
    <source>
        <dbReference type="EMBL" id="AYM72846.1"/>
    </source>
</evidence>